<evidence type="ECO:0000259" key="5">
    <source>
        <dbReference type="Pfam" id="PF00177"/>
    </source>
</evidence>
<dbReference type="EMBL" id="JAEUBE010000295">
    <property type="protein sequence ID" value="KAH3665578.1"/>
    <property type="molecule type" value="Genomic_DNA"/>
</dbReference>
<reference evidence="6" key="1">
    <citation type="journal article" date="2021" name="Open Biol.">
        <title>Shared evolutionary footprints suggest mitochondrial oxidative damage underlies multiple complex I losses in fungi.</title>
        <authorList>
            <person name="Schikora-Tamarit M.A."/>
            <person name="Marcet-Houben M."/>
            <person name="Nosek J."/>
            <person name="Gabaldon T."/>
        </authorList>
    </citation>
    <scope>NUCLEOTIDE SEQUENCE</scope>
    <source>
        <strain evidence="6">CBS6075</strain>
    </source>
</reference>
<dbReference type="GO" id="GO:0005840">
    <property type="term" value="C:ribosome"/>
    <property type="evidence" value="ECO:0007669"/>
    <property type="project" value="UniProtKB-KW"/>
</dbReference>
<comment type="caution">
    <text evidence="6">The sequence shown here is derived from an EMBL/GenBank/DDBJ whole genome shotgun (WGS) entry which is preliminary data.</text>
</comment>
<dbReference type="CDD" id="cd14868">
    <property type="entry name" value="uS7_Mitochondria_Fungi"/>
    <property type="match status" value="1"/>
</dbReference>
<dbReference type="RefSeq" id="XP_046060782.1">
    <property type="nucleotide sequence ID" value="XM_046204771.1"/>
</dbReference>
<gene>
    <name evidence="6" type="ORF">OGAPHI_003765</name>
</gene>
<evidence type="ECO:0000256" key="2">
    <source>
        <dbReference type="ARBA" id="ARBA00022980"/>
    </source>
</evidence>
<dbReference type="PANTHER" id="PTHR11205">
    <property type="entry name" value="RIBOSOMAL PROTEIN S7"/>
    <property type="match status" value="1"/>
</dbReference>
<dbReference type="InterPro" id="IPR036823">
    <property type="entry name" value="Ribosomal_uS7_dom_sf"/>
</dbReference>
<dbReference type="GO" id="GO:1990904">
    <property type="term" value="C:ribonucleoprotein complex"/>
    <property type="evidence" value="ECO:0007669"/>
    <property type="project" value="UniProtKB-KW"/>
</dbReference>
<protein>
    <recommendedName>
        <fullName evidence="5">Small ribosomal subunit protein uS7 domain-containing protein</fullName>
    </recommendedName>
</protein>
<accession>A0A9P8P4Y7</accession>
<proteinExistence type="inferred from homology"/>
<evidence type="ECO:0000256" key="4">
    <source>
        <dbReference type="SAM" id="Coils"/>
    </source>
</evidence>
<dbReference type="GO" id="GO:0006412">
    <property type="term" value="P:translation"/>
    <property type="evidence" value="ECO:0007669"/>
    <property type="project" value="InterPro"/>
</dbReference>
<dbReference type="InterPro" id="IPR023798">
    <property type="entry name" value="Ribosomal_uS7_dom"/>
</dbReference>
<evidence type="ECO:0000313" key="6">
    <source>
        <dbReference type="EMBL" id="KAH3665578.1"/>
    </source>
</evidence>
<dbReference type="SUPFAM" id="SSF47973">
    <property type="entry name" value="Ribosomal protein S7"/>
    <property type="match status" value="1"/>
</dbReference>
<dbReference type="AlphaFoldDB" id="A0A9P8P4Y7"/>
<evidence type="ECO:0000256" key="3">
    <source>
        <dbReference type="ARBA" id="ARBA00023274"/>
    </source>
</evidence>
<dbReference type="InterPro" id="IPR047988">
    <property type="entry name" value="Ribosomal_uS7m_fungi"/>
</dbReference>
<dbReference type="Proteomes" id="UP000769157">
    <property type="component" value="Unassembled WGS sequence"/>
</dbReference>
<feature type="domain" description="Small ribosomal subunit protein uS7" evidence="5">
    <location>
        <begin position="500"/>
        <end position="629"/>
    </location>
</feature>
<comment type="similarity">
    <text evidence="1">Belongs to the universal ribosomal protein uS7 family.</text>
</comment>
<dbReference type="Pfam" id="PF00177">
    <property type="entry name" value="Ribosomal_S7"/>
    <property type="match status" value="1"/>
</dbReference>
<keyword evidence="2" id="KW-0689">Ribosomal protein</keyword>
<dbReference type="OrthoDB" id="9972728at2759"/>
<sequence length="634" mass="73405">MLANRARLAVFGRRLVQQHARAYAKVPQEHKNQLINTLKEIGVDNDGYLKKDTLYTEDTFKKSKFYQHIQKVQAEQQALIEKKLQLLSKENGVSVDELRKQLDERVNRQLEEASKNVRAIEQNIDRFEQQISLPFKVDLAGDVIKILKYDYEDIESSVVYQFLKQSDAKLAQEVRFSLGEPFSAEQKKSLESALASWGENKRQQLQELVKSRYTELLNYKVTRDTEPISITEVYDFLERYDNLQNSELYEILREVDPRFGTLYAEIRSLDEGEELKMRKAQLNRLLSDSSAGIYKVLNDLESREFEAVKQVLKDERARFEPLTAQSLVEFARATEKEQDLEIFDPIDESLSVFLQKARDSKNERVVAEIHELATMDGPLKTFLQDPSTDEYIALQSTVNKTRLRYQKKVLLDPLAREIKSLATEDQTNLSPEVVSMNQGYDKFMEVMDQMENELISGQYEPISAKLHLQAPRMLDNGPTPKQIAEFKALKGFDKANPEDQTLRFCANMVMRGGKRQRARKYINRALYLVYLETRENPVEILKKCLDAVAPLVVTRVVKTGFAKNYSVPTPLTPRQRLRIGFKWILESSDSRASNDFPVRLSEEILNIHRGNSKLTEKRVTLHKQAMAVRSYLRL</sequence>
<evidence type="ECO:0000256" key="1">
    <source>
        <dbReference type="ARBA" id="ARBA00007151"/>
    </source>
</evidence>
<reference evidence="6" key="2">
    <citation type="submission" date="2021-01" db="EMBL/GenBank/DDBJ databases">
        <authorList>
            <person name="Schikora-Tamarit M.A."/>
        </authorList>
    </citation>
    <scope>NUCLEOTIDE SEQUENCE</scope>
    <source>
        <strain evidence="6">CBS6075</strain>
    </source>
</reference>
<keyword evidence="4" id="KW-0175">Coiled coil</keyword>
<evidence type="ECO:0000313" key="7">
    <source>
        <dbReference type="Proteomes" id="UP000769157"/>
    </source>
</evidence>
<dbReference type="InterPro" id="IPR000235">
    <property type="entry name" value="Ribosomal_uS7"/>
</dbReference>
<keyword evidence="3" id="KW-0687">Ribonucleoprotein</keyword>
<dbReference type="Gene3D" id="1.10.455.10">
    <property type="entry name" value="Ribosomal protein S7 domain"/>
    <property type="match status" value="1"/>
</dbReference>
<name>A0A9P8P4Y7_9ASCO</name>
<dbReference type="GeneID" id="70235730"/>
<organism evidence="6 7">
    <name type="scientific">Ogataea philodendri</name>
    <dbReference type="NCBI Taxonomy" id="1378263"/>
    <lineage>
        <taxon>Eukaryota</taxon>
        <taxon>Fungi</taxon>
        <taxon>Dikarya</taxon>
        <taxon>Ascomycota</taxon>
        <taxon>Saccharomycotina</taxon>
        <taxon>Pichiomycetes</taxon>
        <taxon>Pichiales</taxon>
        <taxon>Pichiaceae</taxon>
        <taxon>Ogataea</taxon>
    </lineage>
</organism>
<feature type="coiled-coil region" evidence="4">
    <location>
        <begin position="103"/>
        <end position="130"/>
    </location>
</feature>
<keyword evidence="7" id="KW-1185">Reference proteome</keyword>